<comment type="caution">
    <text evidence="2">The sequence shown here is derived from an EMBL/GenBank/DDBJ whole genome shotgun (WGS) entry which is preliminary data.</text>
</comment>
<keyword evidence="3" id="KW-1185">Reference proteome</keyword>
<dbReference type="RefSeq" id="WP_222973298.1">
    <property type="nucleotide sequence ID" value="NZ_JAINVZ010000001.1"/>
</dbReference>
<dbReference type="Proteomes" id="UP001198565">
    <property type="component" value="Unassembled WGS sequence"/>
</dbReference>
<evidence type="ECO:0000256" key="1">
    <source>
        <dbReference type="SAM" id="SignalP"/>
    </source>
</evidence>
<reference evidence="2 3" key="1">
    <citation type="submission" date="2021-08" db="EMBL/GenBank/DDBJ databases">
        <title>Streptomyces sp. PTM05 isolated from lichen.</title>
        <authorList>
            <person name="Somphong A."/>
            <person name="Phongsopitanun W."/>
            <person name="Tanasupawat S."/>
        </authorList>
    </citation>
    <scope>NUCLEOTIDE SEQUENCE [LARGE SCALE GENOMIC DNA]</scope>
    <source>
        <strain evidence="2 3">Ptm05</strain>
    </source>
</reference>
<keyword evidence="1" id="KW-0732">Signal</keyword>
<sequence length="226" mass="21815">MRTSTCLAATVAALSLALAGAAPSLAATAHPAAASSVLTYGSAGGSAVAVGDSLVAPLKSGTKATFYSSTSGTSGVSCSASQFTASVSTNPAAPGTATESLTGQTFTSCTSNVVGVTGVKSITVNGLPFNTSVSDASGDPVTVAPASGSVQTTVVLNTLLGTTTCVYSGGSLTGAANNTAQTIAFANQHFTKSSGSSLCFSNAYFSATYGPVADTSQSGSPSVYVN</sequence>
<feature type="chain" id="PRO_5046111911" evidence="1">
    <location>
        <begin position="27"/>
        <end position="226"/>
    </location>
</feature>
<protein>
    <submittedName>
        <fullName evidence="2">Tat pathway signal sequence domain protein</fullName>
    </submittedName>
</protein>
<name>A0ABS7QKC2_9ACTN</name>
<evidence type="ECO:0000313" key="3">
    <source>
        <dbReference type="Proteomes" id="UP001198565"/>
    </source>
</evidence>
<accession>A0ABS7QKC2</accession>
<proteinExistence type="predicted"/>
<evidence type="ECO:0000313" key="2">
    <source>
        <dbReference type="EMBL" id="MBY8883618.1"/>
    </source>
</evidence>
<gene>
    <name evidence="2" type="ORF">K7472_01995</name>
</gene>
<dbReference type="EMBL" id="JAINVZ010000001">
    <property type="protein sequence ID" value="MBY8883618.1"/>
    <property type="molecule type" value="Genomic_DNA"/>
</dbReference>
<feature type="signal peptide" evidence="1">
    <location>
        <begin position="1"/>
        <end position="26"/>
    </location>
</feature>
<organism evidence="2 3">
    <name type="scientific">Streptantibioticus parmotrematis</name>
    <dbReference type="NCBI Taxonomy" id="2873249"/>
    <lineage>
        <taxon>Bacteria</taxon>
        <taxon>Bacillati</taxon>
        <taxon>Actinomycetota</taxon>
        <taxon>Actinomycetes</taxon>
        <taxon>Kitasatosporales</taxon>
        <taxon>Streptomycetaceae</taxon>
        <taxon>Streptantibioticus</taxon>
    </lineage>
</organism>